<reference evidence="1 2" key="1">
    <citation type="submission" date="2016-01" db="EMBL/GenBank/DDBJ databases">
        <title>Use of Whole Genome Sequencing to ascertain that Brevibacterium massiliense (Roux, Raoult 2009) is a later heterotypic synonym of Brevibacterium ravenspurgense (Mages 2008).</title>
        <authorList>
            <person name="Bernier A.-M."/>
            <person name="Burdz T."/>
            <person name="Huynh C."/>
            <person name="Pachecho A.L."/>
            <person name="Wiebe D."/>
            <person name="Bonner C."/>
            <person name="Bernard K."/>
        </authorList>
    </citation>
    <scope>NUCLEOTIDE SEQUENCE [LARGE SCALE GENOMIC DNA]</scope>
    <source>
        <strain evidence="1 2">CCUG56047</strain>
    </source>
</reference>
<comment type="caution">
    <text evidence="1">The sequence shown here is derived from an EMBL/GenBank/DDBJ whole genome shotgun (WGS) entry which is preliminary data.</text>
</comment>
<dbReference type="RefSeq" id="WP_209435918.1">
    <property type="nucleotide sequence ID" value="NZ_LQQC01000010.1"/>
</dbReference>
<dbReference type="Pfam" id="PF22752">
    <property type="entry name" value="DUF488-N3i"/>
    <property type="match status" value="1"/>
</dbReference>
<dbReference type="PANTHER" id="PTHR36849">
    <property type="entry name" value="CYTOPLASMIC PROTEIN-RELATED"/>
    <property type="match status" value="1"/>
</dbReference>
<dbReference type="AlphaFoldDB" id="A0A150H8T7"/>
<dbReference type="EMBL" id="LQQC01000010">
    <property type="protein sequence ID" value="KXZ58441.1"/>
    <property type="molecule type" value="Genomic_DNA"/>
</dbReference>
<keyword evidence="2" id="KW-1185">Reference proteome</keyword>
<dbReference type="PANTHER" id="PTHR36849:SF1">
    <property type="entry name" value="CYTOPLASMIC PROTEIN"/>
    <property type="match status" value="1"/>
</dbReference>
<dbReference type="PATRIC" id="fig|479117.4.peg.1476"/>
<protein>
    <recommendedName>
        <fullName evidence="3">DUF488 domain-containing protein</fullName>
    </recommendedName>
</protein>
<name>A0A150H8T7_9MICO</name>
<evidence type="ECO:0000313" key="1">
    <source>
        <dbReference type="EMBL" id="KXZ58441.1"/>
    </source>
</evidence>
<evidence type="ECO:0000313" key="2">
    <source>
        <dbReference type="Proteomes" id="UP000243589"/>
    </source>
</evidence>
<dbReference type="InterPro" id="IPR052552">
    <property type="entry name" value="YeaO-like"/>
</dbReference>
<gene>
    <name evidence="1" type="ORF">Bravens_01490</name>
</gene>
<proteinExistence type="predicted"/>
<sequence length="123" mass="14228">MAELSSKWTFRRTYGDAPETKGTRVLVDRMWPRGIKKETLDIDEWAKDAAPSAELRSWFHDDREGRWSEFQNRYRAELDDNADAADLAERLSHSAHVTLLTAAKDIEHSHVPVLAHWLQDNAQ</sequence>
<evidence type="ECO:0008006" key="3">
    <source>
        <dbReference type="Google" id="ProtNLM"/>
    </source>
</evidence>
<accession>A0A150H8T7</accession>
<organism evidence="1 2">
    <name type="scientific">Brevibacterium ravenspurgense</name>
    <dbReference type="NCBI Taxonomy" id="479117"/>
    <lineage>
        <taxon>Bacteria</taxon>
        <taxon>Bacillati</taxon>
        <taxon>Actinomycetota</taxon>
        <taxon>Actinomycetes</taxon>
        <taxon>Micrococcales</taxon>
        <taxon>Brevibacteriaceae</taxon>
        <taxon>Brevibacterium</taxon>
    </lineage>
</organism>
<dbReference type="Proteomes" id="UP000243589">
    <property type="component" value="Unassembled WGS sequence"/>
</dbReference>